<keyword evidence="2 6" id="KW-0812">Transmembrane</keyword>
<evidence type="ECO:0000313" key="8">
    <source>
        <dbReference type="EMBL" id="KAF7988053.1"/>
    </source>
</evidence>
<dbReference type="Proteomes" id="UP000639338">
    <property type="component" value="Unassembled WGS sequence"/>
</dbReference>
<evidence type="ECO:0000256" key="6">
    <source>
        <dbReference type="SAM" id="Phobius"/>
    </source>
</evidence>
<dbReference type="AlphaFoldDB" id="A0A835CNE5"/>
<dbReference type="GO" id="GO:0005783">
    <property type="term" value="C:endoplasmic reticulum"/>
    <property type="evidence" value="ECO:0007669"/>
    <property type="project" value="UniProtKB-ARBA"/>
</dbReference>
<gene>
    <name evidence="8" type="ORF">HCN44_007547</name>
</gene>
<evidence type="ECO:0000256" key="3">
    <source>
        <dbReference type="ARBA" id="ARBA00022989"/>
    </source>
</evidence>
<dbReference type="InterPro" id="IPR057282">
    <property type="entry name" value="RETREG1-3-like_RHD"/>
</dbReference>
<feature type="region of interest" description="Disordered" evidence="5">
    <location>
        <begin position="276"/>
        <end position="306"/>
    </location>
</feature>
<keyword evidence="9" id="KW-1185">Reference proteome</keyword>
<feature type="transmembrane region" description="Helical" evidence="6">
    <location>
        <begin position="159"/>
        <end position="177"/>
    </location>
</feature>
<feature type="compositionally biased region" description="Polar residues" evidence="5">
    <location>
        <begin position="215"/>
        <end position="231"/>
    </location>
</feature>
<comment type="caution">
    <text evidence="8">The sequence shown here is derived from an EMBL/GenBank/DDBJ whole genome shotgun (WGS) entry which is preliminary data.</text>
</comment>
<dbReference type="EMBL" id="JACMRX010000006">
    <property type="protein sequence ID" value="KAF7988053.1"/>
    <property type="molecule type" value="Genomic_DNA"/>
</dbReference>
<evidence type="ECO:0000256" key="5">
    <source>
        <dbReference type="SAM" id="MobiDB-lite"/>
    </source>
</evidence>
<feature type="region of interest" description="Disordered" evidence="5">
    <location>
        <begin position="212"/>
        <end position="231"/>
    </location>
</feature>
<feature type="domain" description="RETREG1-3/ARL6IP-like N-terminal reticulon-homology" evidence="7">
    <location>
        <begin position="36"/>
        <end position="176"/>
    </location>
</feature>
<proteinExistence type="predicted"/>
<sequence>MEKLAKIGHYFNWIKKNNKNHEKKDQKINKTKNFTEFLKSIILWENSSNSLSVIVTFNTIFWAIVVLEVQPFAAASSAALVGILTFSFLEINVEQQQDNSAFTIPQQSSREQFDKIINKIKLGIDNLKNLQKKQPRIFCTGVCIVSILLWLIGRAINGVLIVYVLCMCVFLGPALLLRIPIKLLSTKEWETEIDDFLPAATEDNLEVLKRAGETGDQSPTSQSNSQDFQNDAFNDDELNELKMPSHDDGSTDGLELSDHEFGDTDVDGIKIKSGHFERCSSSSDDDAELEPQDSVNSHSCDDESDSEFEIIDSHEIDSNDIINSNINKV</sequence>
<feature type="transmembrane region" description="Helical" evidence="6">
    <location>
        <begin position="49"/>
        <end position="67"/>
    </location>
</feature>
<evidence type="ECO:0000256" key="2">
    <source>
        <dbReference type="ARBA" id="ARBA00022692"/>
    </source>
</evidence>
<name>A0A835CNE5_APHGI</name>
<dbReference type="Pfam" id="PF24456">
    <property type="entry name" value="RHD_RETREG1-3"/>
    <property type="match status" value="1"/>
</dbReference>
<feature type="transmembrane region" description="Helical" evidence="6">
    <location>
        <begin position="73"/>
        <end position="93"/>
    </location>
</feature>
<dbReference type="OrthoDB" id="10029527at2759"/>
<keyword evidence="3 6" id="KW-1133">Transmembrane helix</keyword>
<evidence type="ECO:0000259" key="7">
    <source>
        <dbReference type="Pfam" id="PF24456"/>
    </source>
</evidence>
<feature type="region of interest" description="Disordered" evidence="5">
    <location>
        <begin position="239"/>
        <end position="259"/>
    </location>
</feature>
<organism evidence="8 9">
    <name type="scientific">Aphidius gifuensis</name>
    <name type="common">Parasitoid wasp</name>
    <dbReference type="NCBI Taxonomy" id="684658"/>
    <lineage>
        <taxon>Eukaryota</taxon>
        <taxon>Metazoa</taxon>
        <taxon>Ecdysozoa</taxon>
        <taxon>Arthropoda</taxon>
        <taxon>Hexapoda</taxon>
        <taxon>Insecta</taxon>
        <taxon>Pterygota</taxon>
        <taxon>Neoptera</taxon>
        <taxon>Endopterygota</taxon>
        <taxon>Hymenoptera</taxon>
        <taxon>Apocrita</taxon>
        <taxon>Ichneumonoidea</taxon>
        <taxon>Braconidae</taxon>
        <taxon>Aphidiinae</taxon>
        <taxon>Aphidius</taxon>
    </lineage>
</organism>
<reference evidence="8 9" key="1">
    <citation type="submission" date="2020-08" db="EMBL/GenBank/DDBJ databases">
        <title>Aphidius gifuensis genome sequencing and assembly.</title>
        <authorList>
            <person name="Du Z."/>
        </authorList>
    </citation>
    <scope>NUCLEOTIDE SEQUENCE [LARGE SCALE GENOMIC DNA]</scope>
    <source>
        <strain evidence="8">YNYX2018</strain>
        <tissue evidence="8">Adults</tissue>
    </source>
</reference>
<dbReference type="GO" id="GO:0016020">
    <property type="term" value="C:membrane"/>
    <property type="evidence" value="ECO:0007669"/>
    <property type="project" value="UniProtKB-SubCell"/>
</dbReference>
<evidence type="ECO:0000256" key="1">
    <source>
        <dbReference type="ARBA" id="ARBA00004141"/>
    </source>
</evidence>
<accession>A0A835CNE5</accession>
<evidence type="ECO:0000256" key="4">
    <source>
        <dbReference type="ARBA" id="ARBA00023136"/>
    </source>
</evidence>
<comment type="subcellular location">
    <subcellularLocation>
        <location evidence="1">Membrane</location>
        <topology evidence="1">Multi-pass membrane protein</topology>
    </subcellularLocation>
</comment>
<evidence type="ECO:0000313" key="9">
    <source>
        <dbReference type="Proteomes" id="UP000639338"/>
    </source>
</evidence>
<feature type="compositionally biased region" description="Basic and acidic residues" evidence="5">
    <location>
        <begin position="239"/>
        <end position="249"/>
    </location>
</feature>
<feature type="transmembrane region" description="Helical" evidence="6">
    <location>
        <begin position="137"/>
        <end position="153"/>
    </location>
</feature>
<protein>
    <recommendedName>
        <fullName evidence="7">RETREG1-3/ARL6IP-like N-terminal reticulon-homology domain-containing protein</fullName>
    </recommendedName>
</protein>
<keyword evidence="4 6" id="KW-0472">Membrane</keyword>